<accession>C5LHY5</accession>
<keyword evidence="4" id="KW-1185">Reference proteome</keyword>
<dbReference type="OrthoDB" id="10249433at2759"/>
<dbReference type="PANTHER" id="PTHR12277:SF81">
    <property type="entry name" value="PROTEIN ABHD13"/>
    <property type="match status" value="1"/>
</dbReference>
<protein>
    <recommendedName>
        <fullName evidence="2">AB hydrolase-1 domain-containing protein</fullName>
    </recommendedName>
</protein>
<reference evidence="3 4" key="1">
    <citation type="submission" date="2008-07" db="EMBL/GenBank/DDBJ databases">
        <authorList>
            <person name="El-Sayed N."/>
            <person name="Caler E."/>
            <person name="Inman J."/>
            <person name="Amedeo P."/>
            <person name="Hass B."/>
            <person name="Wortman J."/>
        </authorList>
    </citation>
    <scope>NUCLEOTIDE SEQUENCE [LARGE SCALE GENOMIC DNA]</scope>
    <source>
        <strain evidence="4">ATCC 50983 / TXsc</strain>
    </source>
</reference>
<dbReference type="SUPFAM" id="SSF53474">
    <property type="entry name" value="alpha/beta-Hydrolases"/>
    <property type="match status" value="1"/>
</dbReference>
<keyword evidence="1" id="KW-0472">Membrane</keyword>
<evidence type="ECO:0000256" key="1">
    <source>
        <dbReference type="SAM" id="Phobius"/>
    </source>
</evidence>
<dbReference type="AlphaFoldDB" id="C5LHY5"/>
<feature type="domain" description="AB hydrolase-1" evidence="2">
    <location>
        <begin position="87"/>
        <end position="213"/>
    </location>
</feature>
<dbReference type="InParanoid" id="C5LHY5"/>
<sequence length="325" mass="35885">MLPRPSVIWTSLLAAVVSLILYNFSVVVVSLVHLDFAHVPNSIWPMTHPATSEGLQGARNYRVQSGNETLGVWLVPANGGIKPAERVVIYFHGQAGSRAQGHRVELYKMFANRLNATVVAGDLRGYGDSTGTPWTSGILEDIRSIVDWTGKMFDNDTLPVYIHGHSLGGPQALYAARYMIATGRNVSGCILESTFVEFPETAAQHPMTLPLWFLPLNTRIHLLASLMEPVIEDPTSFDYHTGKQLQLLREEAPEVPIINFHGLSDWQVSPKNARALRSSVGGVNYTTIFINGGGHSNLHTGLNQDQMAKGLHDWFLQTDRFSMVN</sequence>
<dbReference type="GeneID" id="9048232"/>
<organism evidence="4">
    <name type="scientific">Perkinsus marinus (strain ATCC 50983 / TXsc)</name>
    <dbReference type="NCBI Taxonomy" id="423536"/>
    <lineage>
        <taxon>Eukaryota</taxon>
        <taxon>Sar</taxon>
        <taxon>Alveolata</taxon>
        <taxon>Perkinsozoa</taxon>
        <taxon>Perkinsea</taxon>
        <taxon>Perkinsida</taxon>
        <taxon>Perkinsidae</taxon>
        <taxon>Perkinsus</taxon>
    </lineage>
</organism>
<dbReference type="OMA" id="RYMIATG"/>
<dbReference type="InterPro" id="IPR029058">
    <property type="entry name" value="AB_hydrolase_fold"/>
</dbReference>
<keyword evidence="1" id="KW-0812">Transmembrane</keyword>
<keyword evidence="1" id="KW-1133">Transmembrane helix</keyword>
<dbReference type="RefSeq" id="XP_002771923.1">
    <property type="nucleotide sequence ID" value="XM_002771877.1"/>
</dbReference>
<evidence type="ECO:0000259" key="2">
    <source>
        <dbReference type="Pfam" id="PF00561"/>
    </source>
</evidence>
<evidence type="ECO:0000313" key="4">
    <source>
        <dbReference type="Proteomes" id="UP000007800"/>
    </source>
</evidence>
<dbReference type="EMBL" id="GG682149">
    <property type="protein sequence ID" value="EER03739.1"/>
    <property type="molecule type" value="Genomic_DNA"/>
</dbReference>
<dbReference type="InterPro" id="IPR000073">
    <property type="entry name" value="AB_hydrolase_1"/>
</dbReference>
<dbReference type="Pfam" id="PF00561">
    <property type="entry name" value="Abhydrolase_1"/>
    <property type="match status" value="1"/>
</dbReference>
<dbReference type="Proteomes" id="UP000007800">
    <property type="component" value="Unassembled WGS sequence"/>
</dbReference>
<gene>
    <name evidence="3" type="ORF">Pmar_PMAR023037</name>
</gene>
<feature type="transmembrane region" description="Helical" evidence="1">
    <location>
        <begin position="12"/>
        <end position="34"/>
    </location>
</feature>
<name>C5LHY5_PERM5</name>
<proteinExistence type="predicted"/>
<dbReference type="PANTHER" id="PTHR12277">
    <property type="entry name" value="ALPHA/BETA HYDROLASE DOMAIN-CONTAINING PROTEIN"/>
    <property type="match status" value="1"/>
</dbReference>
<evidence type="ECO:0000313" key="3">
    <source>
        <dbReference type="EMBL" id="EER03739.1"/>
    </source>
</evidence>
<dbReference type="Gene3D" id="3.40.50.1820">
    <property type="entry name" value="alpha/beta hydrolase"/>
    <property type="match status" value="1"/>
</dbReference>